<dbReference type="EMBL" id="BNEC01000002">
    <property type="protein sequence ID" value="GHI66225.1"/>
    <property type="molecule type" value="Genomic_DNA"/>
</dbReference>
<dbReference type="Proteomes" id="UP000613974">
    <property type="component" value="Unassembled WGS sequence"/>
</dbReference>
<proteinExistence type="predicted"/>
<evidence type="ECO:0000313" key="3">
    <source>
        <dbReference type="Proteomes" id="UP000613974"/>
    </source>
</evidence>
<organism evidence="2 3">
    <name type="scientific">Streptomyces nojiriensis</name>
    <dbReference type="NCBI Taxonomy" id="66374"/>
    <lineage>
        <taxon>Bacteria</taxon>
        <taxon>Bacillati</taxon>
        <taxon>Actinomycetota</taxon>
        <taxon>Actinomycetes</taxon>
        <taxon>Kitasatosporales</taxon>
        <taxon>Streptomycetaceae</taxon>
        <taxon>Streptomyces</taxon>
    </lineage>
</organism>
<dbReference type="RefSeq" id="WP_189747061.1">
    <property type="nucleotide sequence ID" value="NZ_BMRL01000024.1"/>
</dbReference>
<comment type="caution">
    <text evidence="2">The sequence shown here is derived from an EMBL/GenBank/DDBJ whole genome shotgun (WGS) entry which is preliminary data.</text>
</comment>
<name>A0ABQ3SE87_9ACTN</name>
<protein>
    <recommendedName>
        <fullName evidence="4">Secreted protein</fullName>
    </recommendedName>
</protein>
<evidence type="ECO:0000313" key="2">
    <source>
        <dbReference type="EMBL" id="GHI66225.1"/>
    </source>
</evidence>
<accession>A0ABQ3SE87</accession>
<feature type="chain" id="PRO_5047403304" description="Secreted protein" evidence="1">
    <location>
        <begin position="28"/>
        <end position="163"/>
    </location>
</feature>
<reference evidence="3" key="1">
    <citation type="submission" date="2023-07" db="EMBL/GenBank/DDBJ databases">
        <title>Whole genome shotgun sequence of Streptomyces nojiriensis NBRC 13794.</title>
        <authorList>
            <person name="Komaki H."/>
            <person name="Tamura T."/>
        </authorList>
    </citation>
    <scope>NUCLEOTIDE SEQUENCE [LARGE SCALE GENOMIC DNA]</scope>
    <source>
        <strain evidence="3">NBRC 13794</strain>
    </source>
</reference>
<sequence length="163" mass="16811">MSSIHKRVGAVLGTAALFVGMAFTAGAGTASADETGDLASDVDFSVSASGITGLTAMESDGSLAITVVSPTDHRTMGFARWNADPQPAPNIPGDSLVAKDTRSDGWGIEAELSTGRVASTRGHKAPYIAIASGNLPEGHAYKLRACVVKGSERQCSQWYAVRA</sequence>
<evidence type="ECO:0000256" key="1">
    <source>
        <dbReference type="SAM" id="SignalP"/>
    </source>
</evidence>
<evidence type="ECO:0008006" key="4">
    <source>
        <dbReference type="Google" id="ProtNLM"/>
    </source>
</evidence>
<gene>
    <name evidence="2" type="ORF">Snoj_01430</name>
</gene>
<feature type="signal peptide" evidence="1">
    <location>
        <begin position="1"/>
        <end position="27"/>
    </location>
</feature>
<keyword evidence="3" id="KW-1185">Reference proteome</keyword>
<keyword evidence="1" id="KW-0732">Signal</keyword>
<dbReference type="GeneID" id="95587095"/>